<keyword evidence="2" id="KW-1185">Reference proteome</keyword>
<evidence type="ECO:0000313" key="2">
    <source>
        <dbReference type="Proteomes" id="UP000595437"/>
    </source>
</evidence>
<dbReference type="AlphaFoldDB" id="A0A7T8JVQ4"/>
<accession>A0A7T8JVQ4</accession>
<organism evidence="1 2">
    <name type="scientific">Caligus rogercresseyi</name>
    <name type="common">Sea louse</name>
    <dbReference type="NCBI Taxonomy" id="217165"/>
    <lineage>
        <taxon>Eukaryota</taxon>
        <taxon>Metazoa</taxon>
        <taxon>Ecdysozoa</taxon>
        <taxon>Arthropoda</taxon>
        <taxon>Crustacea</taxon>
        <taxon>Multicrustacea</taxon>
        <taxon>Hexanauplia</taxon>
        <taxon>Copepoda</taxon>
        <taxon>Siphonostomatoida</taxon>
        <taxon>Caligidae</taxon>
        <taxon>Caligus</taxon>
    </lineage>
</organism>
<proteinExistence type="predicted"/>
<feature type="non-terminal residue" evidence="1">
    <location>
        <position position="50"/>
    </location>
</feature>
<dbReference type="EMBL" id="CP045904">
    <property type="protein sequence ID" value="QQP35921.1"/>
    <property type="molecule type" value="Genomic_DNA"/>
</dbReference>
<sequence>TPRYKPDKKVQMQHDSFTLADKVKAHLETMVQKQIIERVPQGEAPEWLFS</sequence>
<reference evidence="2" key="1">
    <citation type="submission" date="2021-01" db="EMBL/GenBank/DDBJ databases">
        <title>Caligus Genome Assembly.</title>
        <authorList>
            <person name="Gallardo-Escarate C."/>
        </authorList>
    </citation>
    <scope>NUCLEOTIDE SEQUENCE [LARGE SCALE GENOMIC DNA]</scope>
</reference>
<protein>
    <submittedName>
        <fullName evidence="1">Uncharacterized protein</fullName>
    </submittedName>
</protein>
<name>A0A7T8JVQ4_CALRO</name>
<gene>
    <name evidence="1" type="ORF">FKW44_020869</name>
</gene>
<dbReference type="Proteomes" id="UP000595437">
    <property type="component" value="Chromosome 15"/>
</dbReference>
<evidence type="ECO:0000313" key="1">
    <source>
        <dbReference type="EMBL" id="QQP35921.1"/>
    </source>
</evidence>
<feature type="non-terminal residue" evidence="1">
    <location>
        <position position="1"/>
    </location>
</feature>